<keyword evidence="3" id="KW-1185">Reference proteome</keyword>
<comment type="caution">
    <text evidence="2">The sequence shown here is derived from an EMBL/GenBank/DDBJ whole genome shotgun (WGS) entry which is preliminary data.</text>
</comment>
<sequence>MAVYATFLAKRRTRRALSRLCDDRLRDIGVTRDQALRESERFLWRGDWY</sequence>
<name>A0A3L7JFM4_9HYPH</name>
<dbReference type="EMBL" id="RCWN01000001">
    <property type="protein sequence ID" value="RLQ89473.1"/>
    <property type="molecule type" value="Genomic_DNA"/>
</dbReference>
<organism evidence="2 3">
    <name type="scientific">Notoacmeibacter ruber</name>
    <dbReference type="NCBI Taxonomy" id="2670375"/>
    <lineage>
        <taxon>Bacteria</taxon>
        <taxon>Pseudomonadati</taxon>
        <taxon>Pseudomonadota</taxon>
        <taxon>Alphaproteobacteria</taxon>
        <taxon>Hyphomicrobiales</taxon>
        <taxon>Notoacmeibacteraceae</taxon>
        <taxon>Notoacmeibacter</taxon>
    </lineage>
</organism>
<protein>
    <submittedName>
        <fullName evidence="2">DUF1127 domain-containing protein</fullName>
    </submittedName>
</protein>
<reference evidence="2 3" key="1">
    <citation type="submission" date="2018-10" db="EMBL/GenBank/DDBJ databases">
        <title>Notoacmeibacter sp. M2BS9Y-3-1, whole genome shotgun sequence.</title>
        <authorList>
            <person name="Tuo L."/>
        </authorList>
    </citation>
    <scope>NUCLEOTIDE SEQUENCE [LARGE SCALE GENOMIC DNA]</scope>
    <source>
        <strain evidence="2 3">M2BS9Y-3-1</strain>
    </source>
</reference>
<gene>
    <name evidence="2" type="ORF">D8780_07480</name>
</gene>
<evidence type="ECO:0000313" key="3">
    <source>
        <dbReference type="Proteomes" id="UP000281094"/>
    </source>
</evidence>
<dbReference type="AlphaFoldDB" id="A0A3L7JFM4"/>
<feature type="domain" description="YjiS-like" evidence="1">
    <location>
        <begin position="9"/>
        <end position="35"/>
    </location>
</feature>
<evidence type="ECO:0000259" key="1">
    <source>
        <dbReference type="Pfam" id="PF06568"/>
    </source>
</evidence>
<dbReference type="InterPro" id="IPR009506">
    <property type="entry name" value="YjiS-like"/>
</dbReference>
<accession>A0A3L7JFM4</accession>
<dbReference type="Proteomes" id="UP000281094">
    <property type="component" value="Unassembled WGS sequence"/>
</dbReference>
<proteinExistence type="predicted"/>
<evidence type="ECO:0000313" key="2">
    <source>
        <dbReference type="EMBL" id="RLQ89473.1"/>
    </source>
</evidence>
<dbReference type="Pfam" id="PF06568">
    <property type="entry name" value="YjiS-like"/>
    <property type="match status" value="1"/>
</dbReference>